<feature type="domain" description="Essential protein Yae1 N-terminal" evidence="11">
    <location>
        <begin position="73"/>
        <end position="109"/>
    </location>
</feature>
<evidence type="ECO:0000259" key="11">
    <source>
        <dbReference type="Pfam" id="PF09811"/>
    </source>
</evidence>
<dbReference type="GO" id="GO:0005737">
    <property type="term" value="C:cytoplasm"/>
    <property type="evidence" value="ECO:0007669"/>
    <property type="project" value="UniProtKB-SubCell"/>
</dbReference>
<evidence type="ECO:0000313" key="12">
    <source>
        <dbReference type="EMBL" id="KAF2738428.1"/>
    </source>
</evidence>
<dbReference type="Pfam" id="PF09811">
    <property type="entry name" value="Yae1_N"/>
    <property type="match status" value="1"/>
</dbReference>
<evidence type="ECO:0000256" key="9">
    <source>
        <dbReference type="ARBA" id="ARBA00023242"/>
    </source>
</evidence>
<comment type="caution">
    <text evidence="12">The sequence shown here is derived from an EMBL/GenBank/DDBJ whole genome shotgun (WGS) entry which is preliminary data.</text>
</comment>
<evidence type="ECO:0000256" key="4">
    <source>
        <dbReference type="ARBA" id="ARBA00007096"/>
    </source>
</evidence>
<dbReference type="GO" id="GO:0005634">
    <property type="term" value="C:nucleus"/>
    <property type="evidence" value="ECO:0007669"/>
    <property type="project" value="UniProtKB-SubCell"/>
</dbReference>
<dbReference type="InterPro" id="IPR038881">
    <property type="entry name" value="Yae1-like"/>
</dbReference>
<dbReference type="EMBL" id="ML996109">
    <property type="protein sequence ID" value="KAF2738428.1"/>
    <property type="molecule type" value="Genomic_DNA"/>
</dbReference>
<keyword evidence="9" id="KW-0539">Nucleus</keyword>
<evidence type="ECO:0000256" key="1">
    <source>
        <dbReference type="ARBA" id="ARBA00003836"/>
    </source>
</evidence>
<feature type="region of interest" description="Disordered" evidence="10">
    <location>
        <begin position="1"/>
        <end position="51"/>
    </location>
</feature>
<evidence type="ECO:0000256" key="7">
    <source>
        <dbReference type="ARBA" id="ARBA00018400"/>
    </source>
</evidence>
<name>A0A9P4R7U7_9PLEO</name>
<evidence type="ECO:0000256" key="10">
    <source>
        <dbReference type="SAM" id="MobiDB-lite"/>
    </source>
</evidence>
<gene>
    <name evidence="12" type="ORF">EJ04DRAFT_509589</name>
</gene>
<accession>A0A9P4R7U7</accession>
<evidence type="ECO:0000256" key="3">
    <source>
        <dbReference type="ARBA" id="ARBA00004496"/>
    </source>
</evidence>
<evidence type="ECO:0000256" key="2">
    <source>
        <dbReference type="ARBA" id="ARBA00004123"/>
    </source>
</evidence>
<evidence type="ECO:0000256" key="5">
    <source>
        <dbReference type="ARBA" id="ARBA00011427"/>
    </source>
</evidence>
<evidence type="ECO:0000256" key="6">
    <source>
        <dbReference type="ARBA" id="ARBA00017286"/>
    </source>
</evidence>
<dbReference type="Proteomes" id="UP000799444">
    <property type="component" value="Unassembled WGS sequence"/>
</dbReference>
<organism evidence="12 13">
    <name type="scientific">Polyplosphaeria fusca</name>
    <dbReference type="NCBI Taxonomy" id="682080"/>
    <lineage>
        <taxon>Eukaryota</taxon>
        <taxon>Fungi</taxon>
        <taxon>Dikarya</taxon>
        <taxon>Ascomycota</taxon>
        <taxon>Pezizomycotina</taxon>
        <taxon>Dothideomycetes</taxon>
        <taxon>Pleosporomycetidae</taxon>
        <taxon>Pleosporales</taxon>
        <taxon>Tetraplosphaeriaceae</taxon>
        <taxon>Polyplosphaeria</taxon>
    </lineage>
</organism>
<sequence>MSPSFGPTRFASASAPPSPPMSPHRDPLDDIYGSAPASPTLMMLDQPRRRDEHNREILSDLPSRQRALDTDAYREGLSNSKGEYVQEGFDEGYALGANIGQRVGYILGALQGIATALGEEDVHTKEVLDLLATARAELAIQELLGSKWVNEEGIWRWEVHGNDEDVTFRVVADQHPVINRWLARTAEMTARWRVKLGAFEQGKDVALNEE</sequence>
<proteinExistence type="inferred from homology"/>
<dbReference type="OrthoDB" id="20086at2759"/>
<comment type="subunit">
    <text evidence="5">May form a complex with LTO1.</text>
</comment>
<keyword evidence="13" id="KW-1185">Reference proteome</keyword>
<protein>
    <recommendedName>
        <fullName evidence="7">Protein YAE1</fullName>
    </recommendedName>
    <alternativeName>
        <fullName evidence="6">Protein yae1</fullName>
    </alternativeName>
</protein>
<comment type="subcellular location">
    <subcellularLocation>
        <location evidence="3">Cytoplasm</location>
    </subcellularLocation>
    <subcellularLocation>
        <location evidence="2">Nucleus</location>
    </subcellularLocation>
</comment>
<dbReference type="PANTHER" id="PTHR18829">
    <property type="entry name" value="PROTEIN YAE1 HOMOLOG"/>
    <property type="match status" value="1"/>
</dbReference>
<comment type="function">
    <text evidence="1">The complex LTO1:YAE1 may function as a target specific adapter that probably recruits apo-RPLI1 to the cytosolic iron-sulfur protein assembly (CIA) complex machinery. May be required for biogenesis of the large ribosomal subunit and initiation of translation.</text>
</comment>
<evidence type="ECO:0000313" key="13">
    <source>
        <dbReference type="Proteomes" id="UP000799444"/>
    </source>
</evidence>
<dbReference type="AlphaFoldDB" id="A0A9P4R7U7"/>
<comment type="similarity">
    <text evidence="4">Belongs to the YAE1 family.</text>
</comment>
<dbReference type="PANTHER" id="PTHR18829:SF0">
    <property type="entry name" value="PROTEIN YAE1 HOMOLOG"/>
    <property type="match status" value="1"/>
</dbReference>
<evidence type="ECO:0000256" key="8">
    <source>
        <dbReference type="ARBA" id="ARBA00022490"/>
    </source>
</evidence>
<reference evidence="12" key="1">
    <citation type="journal article" date="2020" name="Stud. Mycol.">
        <title>101 Dothideomycetes genomes: a test case for predicting lifestyles and emergence of pathogens.</title>
        <authorList>
            <person name="Haridas S."/>
            <person name="Albert R."/>
            <person name="Binder M."/>
            <person name="Bloem J."/>
            <person name="Labutti K."/>
            <person name="Salamov A."/>
            <person name="Andreopoulos B."/>
            <person name="Baker S."/>
            <person name="Barry K."/>
            <person name="Bills G."/>
            <person name="Bluhm B."/>
            <person name="Cannon C."/>
            <person name="Castanera R."/>
            <person name="Culley D."/>
            <person name="Daum C."/>
            <person name="Ezra D."/>
            <person name="Gonzalez J."/>
            <person name="Henrissat B."/>
            <person name="Kuo A."/>
            <person name="Liang C."/>
            <person name="Lipzen A."/>
            <person name="Lutzoni F."/>
            <person name="Magnuson J."/>
            <person name="Mondo S."/>
            <person name="Nolan M."/>
            <person name="Ohm R."/>
            <person name="Pangilinan J."/>
            <person name="Park H.-J."/>
            <person name="Ramirez L."/>
            <person name="Alfaro M."/>
            <person name="Sun H."/>
            <person name="Tritt A."/>
            <person name="Yoshinaga Y."/>
            <person name="Zwiers L.-H."/>
            <person name="Turgeon B."/>
            <person name="Goodwin S."/>
            <person name="Spatafora J."/>
            <person name="Crous P."/>
            <person name="Grigoriev I."/>
        </authorList>
    </citation>
    <scope>NUCLEOTIDE SEQUENCE</scope>
    <source>
        <strain evidence="12">CBS 125425</strain>
    </source>
</reference>
<keyword evidence="8" id="KW-0963">Cytoplasm</keyword>
<dbReference type="InterPro" id="IPR019191">
    <property type="entry name" value="Essential_protein_Yae1_N"/>
</dbReference>